<comment type="caution">
    <text evidence="2">The sequence shown here is derived from an EMBL/GenBank/DDBJ whole genome shotgun (WGS) entry which is preliminary data.</text>
</comment>
<reference evidence="2" key="1">
    <citation type="submission" date="2020-08" db="EMBL/GenBank/DDBJ databases">
        <title>Multicomponent nature underlies the extraordinary mechanical properties of spider dragline silk.</title>
        <authorList>
            <person name="Kono N."/>
            <person name="Nakamura H."/>
            <person name="Mori M."/>
            <person name="Yoshida Y."/>
            <person name="Ohtoshi R."/>
            <person name="Malay A.D."/>
            <person name="Moran D.A.P."/>
            <person name="Tomita M."/>
            <person name="Numata K."/>
            <person name="Arakawa K."/>
        </authorList>
    </citation>
    <scope>NUCLEOTIDE SEQUENCE</scope>
</reference>
<gene>
    <name evidence="2" type="ORF">NPIL_446441</name>
</gene>
<proteinExistence type="predicted"/>
<dbReference type="AlphaFoldDB" id="A0A8X6MHA3"/>
<accession>A0A8X6MHA3</accession>
<dbReference type="Proteomes" id="UP000887013">
    <property type="component" value="Unassembled WGS sequence"/>
</dbReference>
<name>A0A8X6MHA3_NEPPI</name>
<keyword evidence="3" id="KW-1185">Reference proteome</keyword>
<sequence length="100" mass="11251">MAGIPKIRQQPLAQLDMHYLFEKYSGDVNDMRKAMLVLTVAIVVCLPVAEVSRKMRGVNNALDHKPKRRQNTVTGRKRQKLPVSIEVGGNSSASYCFYDT</sequence>
<evidence type="ECO:0000313" key="2">
    <source>
        <dbReference type="EMBL" id="GFS58142.1"/>
    </source>
</evidence>
<organism evidence="2 3">
    <name type="scientific">Nephila pilipes</name>
    <name type="common">Giant wood spider</name>
    <name type="synonym">Nephila maculata</name>
    <dbReference type="NCBI Taxonomy" id="299642"/>
    <lineage>
        <taxon>Eukaryota</taxon>
        <taxon>Metazoa</taxon>
        <taxon>Ecdysozoa</taxon>
        <taxon>Arthropoda</taxon>
        <taxon>Chelicerata</taxon>
        <taxon>Arachnida</taxon>
        <taxon>Araneae</taxon>
        <taxon>Araneomorphae</taxon>
        <taxon>Entelegynae</taxon>
        <taxon>Araneoidea</taxon>
        <taxon>Nephilidae</taxon>
        <taxon>Nephila</taxon>
    </lineage>
</organism>
<feature type="region of interest" description="Disordered" evidence="1">
    <location>
        <begin position="59"/>
        <end position="79"/>
    </location>
</feature>
<dbReference type="EMBL" id="BMAW01093010">
    <property type="protein sequence ID" value="GFS58142.1"/>
    <property type="molecule type" value="Genomic_DNA"/>
</dbReference>
<evidence type="ECO:0000256" key="1">
    <source>
        <dbReference type="SAM" id="MobiDB-lite"/>
    </source>
</evidence>
<feature type="compositionally biased region" description="Basic residues" evidence="1">
    <location>
        <begin position="65"/>
        <end position="79"/>
    </location>
</feature>
<protein>
    <submittedName>
        <fullName evidence="2">Uncharacterized protein</fullName>
    </submittedName>
</protein>
<evidence type="ECO:0000313" key="3">
    <source>
        <dbReference type="Proteomes" id="UP000887013"/>
    </source>
</evidence>